<dbReference type="PANTHER" id="PTHR43280">
    <property type="entry name" value="ARAC-FAMILY TRANSCRIPTIONAL REGULATOR"/>
    <property type="match status" value="1"/>
</dbReference>
<evidence type="ECO:0000256" key="1">
    <source>
        <dbReference type="ARBA" id="ARBA00023015"/>
    </source>
</evidence>
<dbReference type="InterPro" id="IPR018060">
    <property type="entry name" value="HTH_AraC"/>
</dbReference>
<dbReference type="InterPro" id="IPR014710">
    <property type="entry name" value="RmlC-like_jellyroll"/>
</dbReference>
<feature type="region of interest" description="Disordered" evidence="4">
    <location>
        <begin position="1"/>
        <end position="30"/>
    </location>
</feature>
<dbReference type="SUPFAM" id="SSF46689">
    <property type="entry name" value="Homeodomain-like"/>
    <property type="match status" value="2"/>
</dbReference>
<dbReference type="InterPro" id="IPR011051">
    <property type="entry name" value="RmlC_Cupin_sf"/>
</dbReference>
<dbReference type="RefSeq" id="WP_144706670.1">
    <property type="nucleotide sequence ID" value="NZ_VNJJ01000019.1"/>
</dbReference>
<sequence>MSAEERDKQENGTRKQQDRKSAGAPGPFPYARMAKKQDALDRLDLQFRWGGYGIRVLKCHLTSFPPGQIVNFHKHSEYEFHYIPKGKGKVILVDQAYDLHEGLFYLTGPDLVHYQESDQNDPMFELCLHLDIVPLGTGIEPEGWGDDLEAAEARECITALDKLPLVPIVDRFHAMNGFLEAYRIWEEQPAGFYTLMKQAIVQILLRTTRVSENEAVRPGIPERDMSFHRYELATQYIQDNESLPISLEQVAEWIRISPRQLQRIFRSEGRTTFRDYLEHVRLTAICADLIRTDKPIEEIAVNHGYVNPNYLYPVFKGKYEVTPSAYRKMHSGDTRGSSPQLQGEKEET</sequence>
<dbReference type="Gene3D" id="2.60.120.10">
    <property type="entry name" value="Jelly Rolls"/>
    <property type="match status" value="1"/>
</dbReference>
<dbReference type="AlphaFoldDB" id="A0A559J7T2"/>
<comment type="caution">
    <text evidence="6">The sequence shown here is derived from an EMBL/GenBank/DDBJ whole genome shotgun (WGS) entry which is preliminary data.</text>
</comment>
<dbReference type="PROSITE" id="PS01124">
    <property type="entry name" value="HTH_ARAC_FAMILY_2"/>
    <property type="match status" value="1"/>
</dbReference>
<dbReference type="OrthoDB" id="145012at2"/>
<name>A0A559J7T2_9BACL</name>
<dbReference type="InterPro" id="IPR013096">
    <property type="entry name" value="Cupin_2"/>
</dbReference>
<dbReference type="Pfam" id="PF07883">
    <property type="entry name" value="Cupin_2"/>
    <property type="match status" value="1"/>
</dbReference>
<evidence type="ECO:0000313" key="7">
    <source>
        <dbReference type="Proteomes" id="UP000316330"/>
    </source>
</evidence>
<dbReference type="EMBL" id="VNJJ01000019">
    <property type="protein sequence ID" value="TVX95948.1"/>
    <property type="molecule type" value="Genomic_DNA"/>
</dbReference>
<evidence type="ECO:0000256" key="2">
    <source>
        <dbReference type="ARBA" id="ARBA00023125"/>
    </source>
</evidence>
<evidence type="ECO:0000313" key="6">
    <source>
        <dbReference type="EMBL" id="TVX95948.1"/>
    </source>
</evidence>
<keyword evidence="1" id="KW-0805">Transcription regulation</keyword>
<feature type="compositionally biased region" description="Basic and acidic residues" evidence="4">
    <location>
        <begin position="1"/>
        <end position="21"/>
    </location>
</feature>
<keyword evidence="7" id="KW-1185">Reference proteome</keyword>
<dbReference type="InterPro" id="IPR009057">
    <property type="entry name" value="Homeodomain-like_sf"/>
</dbReference>
<organism evidence="6 7">
    <name type="scientific">Cohnella terricola</name>
    <dbReference type="NCBI Taxonomy" id="1289167"/>
    <lineage>
        <taxon>Bacteria</taxon>
        <taxon>Bacillati</taxon>
        <taxon>Bacillota</taxon>
        <taxon>Bacilli</taxon>
        <taxon>Bacillales</taxon>
        <taxon>Paenibacillaceae</taxon>
        <taxon>Cohnella</taxon>
    </lineage>
</organism>
<proteinExistence type="predicted"/>
<dbReference type="SUPFAM" id="SSF51182">
    <property type="entry name" value="RmlC-like cupins"/>
    <property type="match status" value="1"/>
</dbReference>
<evidence type="ECO:0000256" key="4">
    <source>
        <dbReference type="SAM" id="MobiDB-lite"/>
    </source>
</evidence>
<evidence type="ECO:0000259" key="5">
    <source>
        <dbReference type="PROSITE" id="PS01124"/>
    </source>
</evidence>
<evidence type="ECO:0000256" key="3">
    <source>
        <dbReference type="ARBA" id="ARBA00023163"/>
    </source>
</evidence>
<dbReference type="GO" id="GO:0003700">
    <property type="term" value="F:DNA-binding transcription factor activity"/>
    <property type="evidence" value="ECO:0007669"/>
    <property type="project" value="InterPro"/>
</dbReference>
<reference evidence="6 7" key="1">
    <citation type="submission" date="2019-07" db="EMBL/GenBank/DDBJ databases">
        <authorList>
            <person name="Kim J."/>
        </authorList>
    </citation>
    <scope>NUCLEOTIDE SEQUENCE [LARGE SCALE GENOMIC DNA]</scope>
    <source>
        <strain evidence="6 7">G13</strain>
    </source>
</reference>
<feature type="domain" description="HTH araC/xylS-type" evidence="5">
    <location>
        <begin position="231"/>
        <end position="329"/>
    </location>
</feature>
<keyword evidence="3" id="KW-0804">Transcription</keyword>
<gene>
    <name evidence="6" type="ORF">FPZ45_22270</name>
</gene>
<dbReference type="Pfam" id="PF12833">
    <property type="entry name" value="HTH_18"/>
    <property type="match status" value="1"/>
</dbReference>
<dbReference type="Gene3D" id="1.10.10.60">
    <property type="entry name" value="Homeodomain-like"/>
    <property type="match status" value="1"/>
</dbReference>
<dbReference type="SMART" id="SM00342">
    <property type="entry name" value="HTH_ARAC"/>
    <property type="match status" value="1"/>
</dbReference>
<accession>A0A559J7T2</accession>
<dbReference type="PANTHER" id="PTHR43280:SF34">
    <property type="entry name" value="ARAC-FAMILY TRANSCRIPTIONAL REGULATOR"/>
    <property type="match status" value="1"/>
</dbReference>
<dbReference type="GO" id="GO:0043565">
    <property type="term" value="F:sequence-specific DNA binding"/>
    <property type="evidence" value="ECO:0007669"/>
    <property type="project" value="InterPro"/>
</dbReference>
<feature type="region of interest" description="Disordered" evidence="4">
    <location>
        <begin position="328"/>
        <end position="348"/>
    </location>
</feature>
<dbReference type="Proteomes" id="UP000316330">
    <property type="component" value="Unassembled WGS sequence"/>
</dbReference>
<keyword evidence="2" id="KW-0238">DNA-binding</keyword>
<protein>
    <submittedName>
        <fullName evidence="6">Helix-turn-helix domain-containing protein</fullName>
    </submittedName>
</protein>